<dbReference type="Proteomes" id="UP001143362">
    <property type="component" value="Unassembled WGS sequence"/>
</dbReference>
<evidence type="ECO:0000256" key="3">
    <source>
        <dbReference type="ARBA" id="ARBA00022630"/>
    </source>
</evidence>
<evidence type="ECO:0000313" key="8">
    <source>
        <dbReference type="EMBL" id="MCX2982557.1"/>
    </source>
</evidence>
<keyword evidence="5" id="KW-0560">Oxidoreductase</keyword>
<gene>
    <name evidence="8" type="ORF">EYC98_16970</name>
</gene>
<dbReference type="PANTHER" id="PTHR43884:SF20">
    <property type="entry name" value="ACYL-COA DEHYDROGENASE FADE28"/>
    <property type="match status" value="1"/>
</dbReference>
<dbReference type="RefSeq" id="WP_279246568.1">
    <property type="nucleotide sequence ID" value="NZ_SHNN01000003.1"/>
</dbReference>
<feature type="domain" description="Acyl-CoA dehydrogenase/oxidase N-terminal" evidence="7">
    <location>
        <begin position="6"/>
        <end position="118"/>
    </location>
</feature>
<reference evidence="8" key="1">
    <citation type="submission" date="2019-02" db="EMBL/GenBank/DDBJ databases">
        <authorList>
            <person name="Li S.-H."/>
        </authorList>
    </citation>
    <scope>NUCLEOTIDE SEQUENCE</scope>
    <source>
        <strain evidence="8">IMCC14734</strain>
    </source>
</reference>
<evidence type="ECO:0000259" key="7">
    <source>
        <dbReference type="Pfam" id="PF02771"/>
    </source>
</evidence>
<keyword evidence="4" id="KW-0274">FAD</keyword>
<dbReference type="Gene3D" id="1.10.540.10">
    <property type="entry name" value="Acyl-CoA dehydrogenase/oxidase, N-terminal domain"/>
    <property type="match status" value="1"/>
</dbReference>
<dbReference type="InterPro" id="IPR046373">
    <property type="entry name" value="Acyl-CoA_Oxase/DH_mid-dom_sf"/>
</dbReference>
<evidence type="ECO:0000313" key="9">
    <source>
        <dbReference type="Proteomes" id="UP001143362"/>
    </source>
</evidence>
<dbReference type="InterPro" id="IPR036250">
    <property type="entry name" value="AcylCo_DH-like_C"/>
</dbReference>
<dbReference type="Pfam" id="PF02771">
    <property type="entry name" value="Acyl-CoA_dh_N"/>
    <property type="match status" value="1"/>
</dbReference>
<dbReference type="InterPro" id="IPR009075">
    <property type="entry name" value="AcylCo_DH/oxidase_C"/>
</dbReference>
<evidence type="ECO:0000256" key="5">
    <source>
        <dbReference type="ARBA" id="ARBA00023002"/>
    </source>
</evidence>
<dbReference type="InterPro" id="IPR037069">
    <property type="entry name" value="AcylCoA_DH/ox_N_sf"/>
</dbReference>
<dbReference type="SUPFAM" id="SSF47203">
    <property type="entry name" value="Acyl-CoA dehydrogenase C-terminal domain-like"/>
    <property type="match status" value="1"/>
</dbReference>
<evidence type="ECO:0000259" key="6">
    <source>
        <dbReference type="Pfam" id="PF00441"/>
    </source>
</evidence>
<name>A0ABT3TJR3_9GAMM</name>
<evidence type="ECO:0000256" key="1">
    <source>
        <dbReference type="ARBA" id="ARBA00001974"/>
    </source>
</evidence>
<protein>
    <submittedName>
        <fullName evidence="8">Acyl-CoA dehydrogenase</fullName>
    </submittedName>
</protein>
<proteinExistence type="inferred from homology"/>
<dbReference type="SUPFAM" id="SSF56645">
    <property type="entry name" value="Acyl-CoA dehydrogenase NM domain-like"/>
    <property type="match status" value="1"/>
</dbReference>
<dbReference type="Gene3D" id="1.20.140.10">
    <property type="entry name" value="Butyryl-CoA Dehydrogenase, subunit A, domain 3"/>
    <property type="match status" value="1"/>
</dbReference>
<dbReference type="InterPro" id="IPR013786">
    <property type="entry name" value="AcylCoA_DH/ox_N"/>
</dbReference>
<dbReference type="PANTHER" id="PTHR43884">
    <property type="entry name" value="ACYL-COA DEHYDROGENASE"/>
    <property type="match status" value="1"/>
</dbReference>
<comment type="similarity">
    <text evidence="2">Belongs to the acyl-CoA dehydrogenase family.</text>
</comment>
<dbReference type="InterPro" id="IPR009100">
    <property type="entry name" value="AcylCoA_DH/oxidase_NM_dom_sf"/>
</dbReference>
<keyword evidence="9" id="KW-1185">Reference proteome</keyword>
<feature type="domain" description="Acyl-CoA dehydrogenase/oxidase C-terminal" evidence="6">
    <location>
        <begin position="227"/>
        <end position="353"/>
    </location>
</feature>
<accession>A0ABT3TJR3</accession>
<sequence length="368" mass="39740">MELDFSEEQERLRETVRKQCRDHASSTAVRAAETSASGYSTELWQALADTGITAMGIDPEYGGLGMGSLDSAIVHEELGRSLVSLPLLDSAGVCASLLQLCGSQALRQIWLPQIASGDTVLVPAWQEAACSPNTDHWECSAVTAAGKLQLHGEKVLVPFANSAAAVLVALRHKGALAFALVAADTLQLREQPNHADQKLFAVDFTGVEIDALAKLDAGDATATWEQAMLQTQIAVAAQAIGGASSMLQMANEYAQQRQQFGQPIGAFQSIAHYLADCATEIEGARYLVYQAAWACDQGRPYAQLAMMAKLQATAVYRRSTVTGVQVHGGMGFSADADPQLYYRRAKHLQLMYWDTDYLEQRIAAEILD</sequence>
<dbReference type="Gene3D" id="2.40.110.10">
    <property type="entry name" value="Butyryl-CoA Dehydrogenase, subunit A, domain 2"/>
    <property type="match status" value="1"/>
</dbReference>
<dbReference type="Pfam" id="PF00441">
    <property type="entry name" value="Acyl-CoA_dh_1"/>
    <property type="match status" value="1"/>
</dbReference>
<keyword evidence="3" id="KW-0285">Flavoprotein</keyword>
<evidence type="ECO:0000256" key="2">
    <source>
        <dbReference type="ARBA" id="ARBA00009347"/>
    </source>
</evidence>
<dbReference type="EMBL" id="SHNN01000003">
    <property type="protein sequence ID" value="MCX2982557.1"/>
    <property type="molecule type" value="Genomic_DNA"/>
</dbReference>
<comment type="caution">
    <text evidence="8">The sequence shown here is derived from an EMBL/GenBank/DDBJ whole genome shotgun (WGS) entry which is preliminary data.</text>
</comment>
<organism evidence="8 9">
    <name type="scientific">Candidatus Litorirhabdus singularis</name>
    <dbReference type="NCBI Taxonomy" id="2518993"/>
    <lineage>
        <taxon>Bacteria</taxon>
        <taxon>Pseudomonadati</taxon>
        <taxon>Pseudomonadota</taxon>
        <taxon>Gammaproteobacteria</taxon>
        <taxon>Cellvibrionales</taxon>
        <taxon>Halieaceae</taxon>
        <taxon>Candidatus Litorirhabdus</taxon>
    </lineage>
</organism>
<comment type="cofactor">
    <cofactor evidence="1">
        <name>FAD</name>
        <dbReference type="ChEBI" id="CHEBI:57692"/>
    </cofactor>
</comment>
<evidence type="ECO:0000256" key="4">
    <source>
        <dbReference type="ARBA" id="ARBA00022827"/>
    </source>
</evidence>